<dbReference type="GO" id="GO:0016208">
    <property type="term" value="F:AMP binding"/>
    <property type="evidence" value="ECO:0007669"/>
    <property type="project" value="TreeGrafter"/>
</dbReference>
<keyword evidence="10 11" id="KW-0660">Purine salvage</keyword>
<comment type="subcellular location">
    <subcellularLocation>
        <location evidence="3 11">Cytoplasm</location>
    </subcellularLocation>
</comment>
<comment type="pathway">
    <text evidence="4 11">Purine metabolism; AMP biosynthesis via salvage pathway; AMP from adenine: step 1/1.</text>
</comment>
<comment type="subunit">
    <text evidence="11">Homodimer.</text>
</comment>
<dbReference type="GO" id="GO:0002055">
    <property type="term" value="F:adenine binding"/>
    <property type="evidence" value="ECO:0007669"/>
    <property type="project" value="TreeGrafter"/>
</dbReference>
<dbReference type="EC" id="2.4.2.7" evidence="6 11"/>
<dbReference type="AlphaFoldDB" id="A0A329QEQ4"/>
<organism evidence="13 14">
    <name type="scientific">Phytoactinopolyspora halophila</name>
    <dbReference type="NCBI Taxonomy" id="1981511"/>
    <lineage>
        <taxon>Bacteria</taxon>
        <taxon>Bacillati</taxon>
        <taxon>Actinomycetota</taxon>
        <taxon>Actinomycetes</taxon>
        <taxon>Jiangellales</taxon>
        <taxon>Jiangellaceae</taxon>
        <taxon>Phytoactinopolyspora</taxon>
    </lineage>
</organism>
<evidence type="ECO:0000256" key="8">
    <source>
        <dbReference type="ARBA" id="ARBA00022676"/>
    </source>
</evidence>
<feature type="domain" description="Phosphoribosyltransferase" evidence="12">
    <location>
        <begin position="66"/>
        <end position="164"/>
    </location>
</feature>
<dbReference type="RefSeq" id="WP_112259805.1">
    <property type="nucleotide sequence ID" value="NZ_QMIG01000024.1"/>
</dbReference>
<dbReference type="SUPFAM" id="SSF53271">
    <property type="entry name" value="PRTase-like"/>
    <property type="match status" value="1"/>
</dbReference>
<comment type="similarity">
    <text evidence="5 11">Belongs to the purine/pyrimidine phosphoribosyltransferase family.</text>
</comment>
<dbReference type="Proteomes" id="UP000250462">
    <property type="component" value="Unassembled WGS sequence"/>
</dbReference>
<dbReference type="CDD" id="cd06223">
    <property type="entry name" value="PRTases_typeI"/>
    <property type="match status" value="1"/>
</dbReference>
<dbReference type="Gene3D" id="3.40.50.2020">
    <property type="match status" value="1"/>
</dbReference>
<dbReference type="FunFam" id="3.40.50.2020:FF:000021">
    <property type="entry name" value="Adenine phosphoribosyltransferase"/>
    <property type="match status" value="1"/>
</dbReference>
<dbReference type="GO" id="GO:0003999">
    <property type="term" value="F:adenine phosphoribosyltransferase activity"/>
    <property type="evidence" value="ECO:0007669"/>
    <property type="project" value="UniProtKB-UniRule"/>
</dbReference>
<dbReference type="InterPro" id="IPR050054">
    <property type="entry name" value="UPRTase/APRTase"/>
</dbReference>
<dbReference type="NCBIfam" id="TIGR01090">
    <property type="entry name" value="apt"/>
    <property type="match status" value="1"/>
</dbReference>
<dbReference type="GO" id="GO:0044209">
    <property type="term" value="P:AMP salvage"/>
    <property type="evidence" value="ECO:0007669"/>
    <property type="project" value="UniProtKB-UniRule"/>
</dbReference>
<comment type="function">
    <text evidence="2 11">Catalyzes a salvage reaction resulting in the formation of AMP, that is energically less costly than de novo synthesis.</text>
</comment>
<evidence type="ECO:0000256" key="3">
    <source>
        <dbReference type="ARBA" id="ARBA00004496"/>
    </source>
</evidence>
<evidence type="ECO:0000256" key="4">
    <source>
        <dbReference type="ARBA" id="ARBA00004659"/>
    </source>
</evidence>
<evidence type="ECO:0000259" key="12">
    <source>
        <dbReference type="Pfam" id="PF00156"/>
    </source>
</evidence>
<dbReference type="UniPathway" id="UPA00588">
    <property type="reaction ID" value="UER00646"/>
</dbReference>
<dbReference type="GO" id="GO:0005737">
    <property type="term" value="C:cytoplasm"/>
    <property type="evidence" value="ECO:0007669"/>
    <property type="project" value="UniProtKB-SubCell"/>
</dbReference>
<protein>
    <recommendedName>
        <fullName evidence="6 11">Adenine phosphoribosyltransferase</fullName>
        <shortName evidence="11">APRT</shortName>
        <ecNumber evidence="6 11">2.4.2.7</ecNumber>
    </recommendedName>
</protein>
<keyword evidence="9 11" id="KW-0808">Transferase</keyword>
<dbReference type="GO" id="GO:0006166">
    <property type="term" value="P:purine ribonucleoside salvage"/>
    <property type="evidence" value="ECO:0007669"/>
    <property type="project" value="UniProtKB-UniRule"/>
</dbReference>
<dbReference type="InterPro" id="IPR005764">
    <property type="entry name" value="Ade_phspho_trans"/>
</dbReference>
<evidence type="ECO:0000256" key="10">
    <source>
        <dbReference type="ARBA" id="ARBA00022726"/>
    </source>
</evidence>
<evidence type="ECO:0000256" key="9">
    <source>
        <dbReference type="ARBA" id="ARBA00022679"/>
    </source>
</evidence>
<keyword evidence="8 11" id="KW-0328">Glycosyltransferase</keyword>
<name>A0A329QEQ4_9ACTN</name>
<dbReference type="GO" id="GO:0006168">
    <property type="term" value="P:adenine salvage"/>
    <property type="evidence" value="ECO:0007669"/>
    <property type="project" value="InterPro"/>
</dbReference>
<dbReference type="OrthoDB" id="9803963at2"/>
<evidence type="ECO:0000313" key="13">
    <source>
        <dbReference type="EMBL" id="RAW10857.1"/>
    </source>
</evidence>
<dbReference type="HAMAP" id="MF_00004">
    <property type="entry name" value="Aden_phosphoribosyltr"/>
    <property type="match status" value="1"/>
</dbReference>
<comment type="catalytic activity">
    <reaction evidence="1 11">
        <text>AMP + diphosphate = 5-phospho-alpha-D-ribose 1-diphosphate + adenine</text>
        <dbReference type="Rhea" id="RHEA:16609"/>
        <dbReference type="ChEBI" id="CHEBI:16708"/>
        <dbReference type="ChEBI" id="CHEBI:33019"/>
        <dbReference type="ChEBI" id="CHEBI:58017"/>
        <dbReference type="ChEBI" id="CHEBI:456215"/>
        <dbReference type="EC" id="2.4.2.7"/>
    </reaction>
</comment>
<dbReference type="EMBL" id="QMIG01000024">
    <property type="protein sequence ID" value="RAW10857.1"/>
    <property type="molecule type" value="Genomic_DNA"/>
</dbReference>
<dbReference type="InterPro" id="IPR029057">
    <property type="entry name" value="PRTase-like"/>
</dbReference>
<dbReference type="InterPro" id="IPR000836">
    <property type="entry name" value="PRTase_dom"/>
</dbReference>
<dbReference type="Pfam" id="PF00156">
    <property type="entry name" value="Pribosyltran"/>
    <property type="match status" value="1"/>
</dbReference>
<gene>
    <name evidence="11" type="primary">apt</name>
    <name evidence="13" type="ORF">DPM12_18330</name>
</gene>
<dbReference type="PANTHER" id="PTHR32315">
    <property type="entry name" value="ADENINE PHOSPHORIBOSYLTRANSFERASE"/>
    <property type="match status" value="1"/>
</dbReference>
<evidence type="ECO:0000256" key="1">
    <source>
        <dbReference type="ARBA" id="ARBA00000868"/>
    </source>
</evidence>
<dbReference type="PANTHER" id="PTHR32315:SF3">
    <property type="entry name" value="ADENINE PHOSPHORIBOSYLTRANSFERASE"/>
    <property type="match status" value="1"/>
</dbReference>
<evidence type="ECO:0000256" key="2">
    <source>
        <dbReference type="ARBA" id="ARBA00003968"/>
    </source>
</evidence>
<keyword evidence="14" id="KW-1185">Reference proteome</keyword>
<evidence type="ECO:0000313" key="14">
    <source>
        <dbReference type="Proteomes" id="UP000250462"/>
    </source>
</evidence>
<keyword evidence="7 11" id="KW-0963">Cytoplasm</keyword>
<evidence type="ECO:0000256" key="5">
    <source>
        <dbReference type="ARBA" id="ARBA00008391"/>
    </source>
</evidence>
<comment type="caution">
    <text evidence="13">The sequence shown here is derived from an EMBL/GenBank/DDBJ whole genome shotgun (WGS) entry which is preliminary data.</text>
</comment>
<accession>A0A329QEQ4</accession>
<reference evidence="13 14" key="1">
    <citation type="submission" date="2018-06" db="EMBL/GenBank/DDBJ databases">
        <title>Phytoactinopolyspora halophila sp. nov., a novel halophilic actinomycete isolated from a saline soil in China.</title>
        <authorList>
            <person name="Tang S.-K."/>
        </authorList>
    </citation>
    <scope>NUCLEOTIDE SEQUENCE [LARGE SCALE GENOMIC DNA]</scope>
    <source>
        <strain evidence="13 14">YIM 96934</strain>
    </source>
</reference>
<dbReference type="NCBIfam" id="NF002636">
    <property type="entry name" value="PRK02304.1-5"/>
    <property type="match status" value="1"/>
</dbReference>
<proteinExistence type="inferred from homology"/>
<dbReference type="NCBIfam" id="NF002634">
    <property type="entry name" value="PRK02304.1-3"/>
    <property type="match status" value="1"/>
</dbReference>
<evidence type="ECO:0000256" key="7">
    <source>
        <dbReference type="ARBA" id="ARBA00022490"/>
    </source>
</evidence>
<evidence type="ECO:0000256" key="6">
    <source>
        <dbReference type="ARBA" id="ARBA00011893"/>
    </source>
</evidence>
<evidence type="ECO:0000256" key="11">
    <source>
        <dbReference type="HAMAP-Rule" id="MF_00004"/>
    </source>
</evidence>
<sequence>MISDADRDMMLSRIRDVPDWPKPGVTFKDITPLLRDAPAFARVIELLSDAGPETGEPVTAASPPVDLVIGIEARGFILGAPVAHRLGAGFVPVRKEGKLPAETTTANYELEYGEETVEVHRDAVAPGQRVLIVDDVLATGGTVSATVELMRAAGAEIVGVNVLLELGFLHGRDRLADVHLDALLTV</sequence>